<name>A0A2Z6EXJ3_9BURK</name>
<gene>
    <name evidence="1" type="ORF">MCB1EB_1976</name>
</gene>
<proteinExistence type="predicted"/>
<organism evidence="1 2">
    <name type="scientific">Mycoavidus cysteinexigens</name>
    <dbReference type="NCBI Taxonomy" id="1553431"/>
    <lineage>
        <taxon>Bacteria</taxon>
        <taxon>Pseudomonadati</taxon>
        <taxon>Pseudomonadota</taxon>
        <taxon>Betaproteobacteria</taxon>
        <taxon>Burkholderiales</taxon>
        <taxon>Burkholderiaceae</taxon>
        <taxon>Mycoavidus</taxon>
    </lineage>
</organism>
<accession>A0A2Z6EXJ3</accession>
<reference evidence="1 2" key="1">
    <citation type="journal article" date="2018" name="Microbes Environ.">
        <title>Comparative Genomic Insights into Endofungal Lifestyles of Two Bacterial Endosymbionts, Mycoavidus cysteinexigens and Burkholderia rhizoxinica.</title>
        <authorList>
            <person name="Sharmin D."/>
            <person name="Guo Y."/>
            <person name="Nishizawa T."/>
            <person name="Ohshima S."/>
            <person name="Sato Y."/>
            <person name="Takashima Y."/>
            <person name="Narisawa K."/>
            <person name="Ohta H."/>
        </authorList>
    </citation>
    <scope>NUCLEOTIDE SEQUENCE [LARGE SCALE GENOMIC DNA]</scope>
    <source>
        <strain evidence="1 2">B1-EB</strain>
    </source>
</reference>
<evidence type="ECO:0000313" key="2">
    <source>
        <dbReference type="Proteomes" id="UP000282597"/>
    </source>
</evidence>
<sequence>MDQYSAHSAIPMDLGQSNVAPQDPEKELEFLLSSEPPKWDVAPKDVESLITTPTDVESLYSKTLLQAQFSFDGLNDDSIRHALGELLSSIKDFTSLLPTKNNESAPVSFEKWNLTGKKLKKRTESYNRMIKIKNQQNLLISLYQNKLINLNYIPCDKKSLNSFVEKCENNEEKMHIITLTYIKTFVSERTFHAKFLDQFNNNKSVARYAVGLFLKGMFSKMKEKLNLVEKTKKRKLSEGVKLINNKRLKEFRAGINELQKSLIDLYINMKNISQEEMNEVTEEEREFLILKKQVGNLKGVPALKDYLSKLQGGSLVKSKIAILYFIANWNGDKSVYVNFLNQFDSTDLVARNSIDSYLCGIVGKLEGRRSELLD</sequence>
<dbReference type="KEGG" id="mcys:MCB1EB_1976"/>
<protein>
    <submittedName>
        <fullName evidence="1">Uncharacterized protein</fullName>
    </submittedName>
</protein>
<keyword evidence="2" id="KW-1185">Reference proteome</keyword>
<dbReference type="Proteomes" id="UP000282597">
    <property type="component" value="Chromosome"/>
</dbReference>
<dbReference type="EMBL" id="AP018150">
    <property type="protein sequence ID" value="BBE10137.1"/>
    <property type="molecule type" value="Genomic_DNA"/>
</dbReference>
<dbReference type="AlphaFoldDB" id="A0A2Z6EXJ3"/>
<evidence type="ECO:0000313" key="1">
    <source>
        <dbReference type="EMBL" id="BBE10137.1"/>
    </source>
</evidence>